<keyword evidence="2" id="KW-0472">Membrane</keyword>
<feature type="region of interest" description="Disordered" evidence="1">
    <location>
        <begin position="182"/>
        <end position="292"/>
    </location>
</feature>
<feature type="compositionally biased region" description="Low complexity" evidence="1">
    <location>
        <begin position="182"/>
        <end position="207"/>
    </location>
</feature>
<feature type="transmembrane region" description="Helical" evidence="2">
    <location>
        <begin position="93"/>
        <end position="113"/>
    </location>
</feature>
<dbReference type="Proteomes" id="UP001201163">
    <property type="component" value="Unassembled WGS sequence"/>
</dbReference>
<keyword evidence="2" id="KW-0812">Transmembrane</keyword>
<evidence type="ECO:0000256" key="2">
    <source>
        <dbReference type="SAM" id="Phobius"/>
    </source>
</evidence>
<name>A0AAD4QHF8_9AGAM</name>
<evidence type="ECO:0000256" key="1">
    <source>
        <dbReference type="SAM" id="MobiDB-lite"/>
    </source>
</evidence>
<evidence type="ECO:0000313" key="4">
    <source>
        <dbReference type="Proteomes" id="UP001201163"/>
    </source>
</evidence>
<sequence>MTHGLRSDARKSVDVSKNYSSSSSDSSIYASLAVARGATGTESGSPIKSSSSLVSTAWMWRFFGGGLELPESVRTVVVFDASSPPAGFFSKDSVIVVCAAVLAFFTGLMYASLSSSSFAYDLRLPACTALPLPFAGAARIRSSPESSSSLVTAGSFAISTSELESFVSKVAFLVVAGAARLSAGGGSSTSSSLSSSSSSPSRLNSSSDVDATMVNTESSSSSESSPPPRSSWLSRSICRDVPGRGFGCGSPRRRARRRRRRLRASRASRMAMKHNAAAAAAASSSSRYISTL</sequence>
<comment type="caution">
    <text evidence="3">The sequence shown here is derived from an EMBL/GenBank/DDBJ whole genome shotgun (WGS) entry which is preliminary data.</text>
</comment>
<keyword evidence="2" id="KW-1133">Transmembrane helix</keyword>
<gene>
    <name evidence="3" type="ORF">EDB92DRAFT_744008</name>
</gene>
<keyword evidence="4" id="KW-1185">Reference proteome</keyword>
<dbReference type="AlphaFoldDB" id="A0AAD4QHF8"/>
<proteinExistence type="predicted"/>
<reference evidence="3" key="1">
    <citation type="submission" date="2022-01" db="EMBL/GenBank/DDBJ databases">
        <title>Comparative genomics reveals a dynamic genome evolution in the ectomycorrhizal milk-cap (Lactarius) mushrooms.</title>
        <authorList>
            <consortium name="DOE Joint Genome Institute"/>
            <person name="Lebreton A."/>
            <person name="Tang N."/>
            <person name="Kuo A."/>
            <person name="LaButti K."/>
            <person name="Drula E."/>
            <person name="Barry K."/>
            <person name="Clum A."/>
            <person name="Lipzen A."/>
            <person name="Mousain D."/>
            <person name="Ng V."/>
            <person name="Wang R."/>
            <person name="Wang X."/>
            <person name="Dai Y."/>
            <person name="Henrissat B."/>
            <person name="Grigoriev I.V."/>
            <person name="Guerin-Laguette A."/>
            <person name="Yu F."/>
            <person name="Martin F.M."/>
        </authorList>
    </citation>
    <scope>NUCLEOTIDE SEQUENCE</scope>
    <source>
        <strain evidence="3">QP</strain>
    </source>
</reference>
<organism evidence="3 4">
    <name type="scientific">Lactarius akahatsu</name>
    <dbReference type="NCBI Taxonomy" id="416441"/>
    <lineage>
        <taxon>Eukaryota</taxon>
        <taxon>Fungi</taxon>
        <taxon>Dikarya</taxon>
        <taxon>Basidiomycota</taxon>
        <taxon>Agaricomycotina</taxon>
        <taxon>Agaricomycetes</taxon>
        <taxon>Russulales</taxon>
        <taxon>Russulaceae</taxon>
        <taxon>Lactarius</taxon>
    </lineage>
</organism>
<dbReference type="EMBL" id="JAKELL010000003">
    <property type="protein sequence ID" value="KAH8999769.1"/>
    <property type="molecule type" value="Genomic_DNA"/>
</dbReference>
<feature type="compositionally biased region" description="Low complexity" evidence="1">
    <location>
        <begin position="217"/>
        <end position="236"/>
    </location>
</feature>
<feature type="region of interest" description="Disordered" evidence="1">
    <location>
        <begin position="1"/>
        <end position="24"/>
    </location>
</feature>
<feature type="compositionally biased region" description="Basic residues" evidence="1">
    <location>
        <begin position="251"/>
        <end position="266"/>
    </location>
</feature>
<feature type="compositionally biased region" description="Basic and acidic residues" evidence="1">
    <location>
        <begin position="1"/>
        <end position="14"/>
    </location>
</feature>
<evidence type="ECO:0000313" key="3">
    <source>
        <dbReference type="EMBL" id="KAH8999769.1"/>
    </source>
</evidence>
<protein>
    <submittedName>
        <fullName evidence="3">Uncharacterized protein</fullName>
    </submittedName>
</protein>
<feature type="compositionally biased region" description="Low complexity" evidence="1">
    <location>
        <begin position="15"/>
        <end position="24"/>
    </location>
</feature>
<accession>A0AAD4QHF8</accession>
<feature type="compositionally biased region" description="Low complexity" evidence="1">
    <location>
        <begin position="267"/>
        <end position="286"/>
    </location>
</feature>